<evidence type="ECO:0000313" key="6">
    <source>
        <dbReference type="EMBL" id="MDJ1134747.1"/>
    </source>
</evidence>
<reference evidence="6 7" key="1">
    <citation type="submission" date="2023-05" db="EMBL/GenBank/DDBJ databases">
        <title>Streptantibioticus silvisoli sp. nov., acidotolerant actinomycetes 1 from pine litter.</title>
        <authorList>
            <person name="Swiecimska M."/>
            <person name="Golinska P."/>
            <person name="Sangal V."/>
            <person name="Wachnowicz B."/>
            <person name="Goodfellow M."/>
        </authorList>
    </citation>
    <scope>NUCLEOTIDE SEQUENCE [LARGE SCALE GENOMIC DNA]</scope>
    <source>
        <strain evidence="6 7">DSM 42109</strain>
    </source>
</reference>
<name>A0ABT7A095_9ACTN</name>
<dbReference type="PROSITE" id="PS50977">
    <property type="entry name" value="HTH_TETR_2"/>
    <property type="match status" value="1"/>
</dbReference>
<keyword evidence="2 4" id="KW-0238">DNA-binding</keyword>
<keyword evidence="7" id="KW-1185">Reference proteome</keyword>
<keyword evidence="1" id="KW-0805">Transcription regulation</keyword>
<dbReference type="RefSeq" id="WP_274045625.1">
    <property type="nucleotide sequence ID" value="NZ_JANCPR020000023.1"/>
</dbReference>
<evidence type="ECO:0000256" key="2">
    <source>
        <dbReference type="ARBA" id="ARBA00023125"/>
    </source>
</evidence>
<dbReference type="EMBL" id="JANCPR020000023">
    <property type="protein sequence ID" value="MDJ1134747.1"/>
    <property type="molecule type" value="Genomic_DNA"/>
</dbReference>
<protein>
    <submittedName>
        <fullName evidence="6">TetR/AcrR family transcriptional regulator</fullName>
    </submittedName>
</protein>
<keyword evidence="3" id="KW-0804">Transcription</keyword>
<dbReference type="InterPro" id="IPR004111">
    <property type="entry name" value="Repressor_TetR_C"/>
</dbReference>
<evidence type="ECO:0000313" key="7">
    <source>
        <dbReference type="Proteomes" id="UP001214441"/>
    </source>
</evidence>
<dbReference type="InterPro" id="IPR001647">
    <property type="entry name" value="HTH_TetR"/>
</dbReference>
<accession>A0ABT7A095</accession>
<comment type="caution">
    <text evidence="6">The sequence shown here is derived from an EMBL/GenBank/DDBJ whole genome shotgun (WGS) entry which is preliminary data.</text>
</comment>
<dbReference type="PANTHER" id="PTHR30055:SF151">
    <property type="entry name" value="TRANSCRIPTIONAL REGULATORY PROTEIN"/>
    <property type="match status" value="1"/>
</dbReference>
<dbReference type="InterPro" id="IPR050109">
    <property type="entry name" value="HTH-type_TetR-like_transc_reg"/>
</dbReference>
<dbReference type="InterPro" id="IPR009057">
    <property type="entry name" value="Homeodomain-like_sf"/>
</dbReference>
<organism evidence="6 7">
    <name type="scientific">Streptomyces iconiensis</name>
    <dbReference type="NCBI Taxonomy" id="1384038"/>
    <lineage>
        <taxon>Bacteria</taxon>
        <taxon>Bacillati</taxon>
        <taxon>Actinomycetota</taxon>
        <taxon>Actinomycetes</taxon>
        <taxon>Kitasatosporales</taxon>
        <taxon>Streptomycetaceae</taxon>
        <taxon>Streptomyces</taxon>
    </lineage>
</organism>
<dbReference type="PANTHER" id="PTHR30055">
    <property type="entry name" value="HTH-TYPE TRANSCRIPTIONAL REGULATOR RUTR"/>
    <property type="match status" value="1"/>
</dbReference>
<dbReference type="InterPro" id="IPR036271">
    <property type="entry name" value="Tet_transcr_reg_TetR-rel_C_sf"/>
</dbReference>
<evidence type="ECO:0000256" key="1">
    <source>
        <dbReference type="ARBA" id="ARBA00023015"/>
    </source>
</evidence>
<feature type="domain" description="HTH tetR-type" evidence="5">
    <location>
        <begin position="25"/>
        <end position="85"/>
    </location>
</feature>
<evidence type="ECO:0000256" key="3">
    <source>
        <dbReference type="ARBA" id="ARBA00023163"/>
    </source>
</evidence>
<dbReference type="SUPFAM" id="SSF48498">
    <property type="entry name" value="Tetracyclin repressor-like, C-terminal domain"/>
    <property type="match status" value="1"/>
</dbReference>
<dbReference type="Proteomes" id="UP001214441">
    <property type="component" value="Unassembled WGS sequence"/>
</dbReference>
<sequence>MFATMSVVSVRREPVSRRERPAKPALSRRGIVDTALRIMRAEGLEKVTMRRLAQELDTGPASLYVYVANTAELHAAVLDALLGDVDLTGREGGKDGKDWRGRLRAVMTSYTLVLFEHPQLARSALVARPSGENYLRLVERILDLLSRSGAGREQVAWGVDKLLQDATATAAEQATREHDPRAEEDWSAAIGALRAVDGTTHPAISAHIPHLVSGTAEDRMRWSFDVLVNGITGTPVPGQAD</sequence>
<dbReference type="Gene3D" id="1.10.357.10">
    <property type="entry name" value="Tetracycline Repressor, domain 2"/>
    <property type="match status" value="1"/>
</dbReference>
<gene>
    <name evidence="6" type="ORF">NMN56_022870</name>
</gene>
<feature type="DNA-binding region" description="H-T-H motif" evidence="4">
    <location>
        <begin position="48"/>
        <end position="67"/>
    </location>
</feature>
<evidence type="ECO:0000259" key="5">
    <source>
        <dbReference type="PROSITE" id="PS50977"/>
    </source>
</evidence>
<evidence type="ECO:0000256" key="4">
    <source>
        <dbReference type="PROSITE-ProRule" id="PRU00335"/>
    </source>
</evidence>
<proteinExistence type="predicted"/>
<dbReference type="SUPFAM" id="SSF46689">
    <property type="entry name" value="Homeodomain-like"/>
    <property type="match status" value="1"/>
</dbReference>
<dbReference type="Pfam" id="PF02909">
    <property type="entry name" value="TetR_C_1"/>
    <property type="match status" value="1"/>
</dbReference>
<dbReference type="Pfam" id="PF00440">
    <property type="entry name" value="TetR_N"/>
    <property type="match status" value="1"/>
</dbReference>